<sequence>MKFSFFIHLLSAMLISVSVFGVLVVESFLRKSQGIATLTLHKLSQSLSRFASFGGVLALLTGIYNWVSIGETGGWLIVKIILFVWFVVSGIIAGRLYFSKRGEVLSRENFSDDEIFKINRAIWNYSVVNAVVFVLIVFLAVFKPF</sequence>
<dbReference type="EMBL" id="CZVW01000012">
    <property type="protein sequence ID" value="CUT02393.1"/>
    <property type="molecule type" value="Genomic_DNA"/>
</dbReference>
<evidence type="ECO:0000313" key="3">
    <source>
        <dbReference type="Proteomes" id="UP000199197"/>
    </source>
</evidence>
<feature type="transmembrane region" description="Helical" evidence="1">
    <location>
        <begin position="122"/>
        <end position="142"/>
    </location>
</feature>
<proteinExistence type="predicted"/>
<gene>
    <name evidence="2" type="ORF">JGI23_01242</name>
</gene>
<evidence type="ECO:0000256" key="1">
    <source>
        <dbReference type="SAM" id="Phobius"/>
    </source>
</evidence>
<feature type="transmembrane region" description="Helical" evidence="1">
    <location>
        <begin position="6"/>
        <end position="29"/>
    </location>
</feature>
<organism evidence="2 3">
    <name type="scientific">Candidatus Chryseopegocella kryptomonas</name>
    <dbReference type="NCBI Taxonomy" id="1633643"/>
    <lineage>
        <taxon>Bacteria</taxon>
        <taxon>Pseudomonadati</taxon>
        <taxon>Candidatus Kryptoniota</taxon>
        <taxon>Candidatus Chryseopegocella</taxon>
    </lineage>
</organism>
<protein>
    <submittedName>
        <fullName evidence="2">Predicted integral membrane protein (DUF2269)</fullName>
    </submittedName>
</protein>
<name>A0A0P1NTR1_9BACT</name>
<keyword evidence="3" id="KW-1185">Reference proteome</keyword>
<evidence type="ECO:0000313" key="2">
    <source>
        <dbReference type="EMBL" id="CUT02393.1"/>
    </source>
</evidence>
<feature type="transmembrane region" description="Helical" evidence="1">
    <location>
        <begin position="50"/>
        <end position="69"/>
    </location>
</feature>
<keyword evidence="1" id="KW-0812">Transmembrane</keyword>
<dbReference type="AlphaFoldDB" id="A0A0P1NTR1"/>
<dbReference type="Proteomes" id="UP000199197">
    <property type="component" value="Unassembled WGS sequence"/>
</dbReference>
<accession>A0A0P1NTR1</accession>
<dbReference type="OrthoDB" id="9800598at2"/>
<reference evidence="3" key="1">
    <citation type="submission" date="2015-11" db="EMBL/GenBank/DDBJ databases">
        <authorList>
            <person name="Varghese N."/>
        </authorList>
    </citation>
    <scope>NUCLEOTIDE SEQUENCE [LARGE SCALE GENOMIC DNA]</scope>
    <source>
        <strain evidence="3">JGI-23</strain>
    </source>
</reference>
<feature type="transmembrane region" description="Helical" evidence="1">
    <location>
        <begin position="75"/>
        <end position="98"/>
    </location>
</feature>
<dbReference type="RefSeq" id="WP_092350013.1">
    <property type="nucleotide sequence ID" value="NZ_CZVW01000012.1"/>
</dbReference>
<keyword evidence="1" id="KW-0472">Membrane</keyword>
<keyword evidence="1" id="KW-1133">Transmembrane helix</keyword>